<dbReference type="EMBL" id="AP017313">
    <property type="protein sequence ID" value="BAU54370.1"/>
    <property type="molecule type" value="Genomic_DNA"/>
</dbReference>
<evidence type="ECO:0000313" key="2">
    <source>
        <dbReference type="Proteomes" id="UP000218263"/>
    </source>
</evidence>
<evidence type="ECO:0000313" key="1">
    <source>
        <dbReference type="EMBL" id="BAU54370.1"/>
    </source>
</evidence>
<dbReference type="RefSeq" id="WP_172885319.1">
    <property type="nucleotide sequence ID" value="NZ_AP017313.1"/>
</dbReference>
<name>A0A110AZK9_9SPHI</name>
<organism evidence="1 2">
    <name type="scientific">Mucilaginibacter gotjawali</name>
    <dbReference type="NCBI Taxonomy" id="1550579"/>
    <lineage>
        <taxon>Bacteria</taxon>
        <taxon>Pseudomonadati</taxon>
        <taxon>Bacteroidota</taxon>
        <taxon>Sphingobacteriia</taxon>
        <taxon>Sphingobacteriales</taxon>
        <taxon>Sphingobacteriaceae</taxon>
        <taxon>Mucilaginibacter</taxon>
    </lineage>
</organism>
<dbReference type="KEGG" id="mgot:MgSA37_02546"/>
<dbReference type="PROSITE" id="PS51257">
    <property type="entry name" value="PROKAR_LIPOPROTEIN"/>
    <property type="match status" value="1"/>
</dbReference>
<gene>
    <name evidence="1" type="ORF">MgSA37_02546</name>
</gene>
<dbReference type="Proteomes" id="UP000218263">
    <property type="component" value="Chromosome"/>
</dbReference>
<keyword evidence="2" id="KW-1185">Reference proteome</keyword>
<sequence>MKITIKILFGICLYFLFTQNNIFAQGCVAIRSTGGLCTMAEHPDSLAPQGSWLFNANTRYFRSFRHFVGKQEQFQRIAQGTNVINHAFTEDFSLTRNFNNRWSMAFDIPIISNSRSSLYEHGGSQRHNTYASGVGDITLVGFGWLLNPAKAHKGNIQLGLGIKLPTGNDNAQSYFYNVGPNGSKRLGPVDQSIQPGDGGTGLITEVNAFYNFTHSFGFYGTFFYLMNPQDVNGVSTARGGTPSANSMLVTSDVMSIPDQIMARTGFSLGVNHFDFSAGARYECLPSHDLIGGSDGFRRPGWILSAEPGVNYRMKNVSVYAYLPIAILRDRTQSVADIRTTELTGNYTHGDAAFADYVVNVGISVKF</sequence>
<protein>
    <submittedName>
        <fullName evidence="1">Uncharacterized protein</fullName>
    </submittedName>
</protein>
<dbReference type="AlphaFoldDB" id="A0A110AZK9"/>
<reference evidence="1 2" key="1">
    <citation type="submission" date="2015-12" db="EMBL/GenBank/DDBJ databases">
        <title>Genome sequence of Mucilaginibacter gotjawali.</title>
        <authorList>
            <person name="Lee J.S."/>
            <person name="Lee K.C."/>
            <person name="Kim K.K."/>
            <person name="Lee B.W."/>
        </authorList>
    </citation>
    <scope>NUCLEOTIDE SEQUENCE [LARGE SCALE GENOMIC DNA]</scope>
    <source>
        <strain evidence="1 2">SA3-7</strain>
    </source>
</reference>
<accession>A0A110AZK9</accession>
<proteinExistence type="predicted"/>